<organism evidence="9 10">
    <name type="scientific">Lautropia mirabilis ATCC 51599</name>
    <dbReference type="NCBI Taxonomy" id="887898"/>
    <lineage>
        <taxon>Bacteria</taxon>
        <taxon>Pseudomonadati</taxon>
        <taxon>Pseudomonadota</taxon>
        <taxon>Betaproteobacteria</taxon>
        <taxon>Burkholderiales</taxon>
        <taxon>Burkholderiaceae</taxon>
        <taxon>Lautropia</taxon>
    </lineage>
</organism>
<keyword evidence="5" id="KW-0106">Calcium</keyword>
<comment type="caution">
    <text evidence="9">The sequence shown here is derived from an EMBL/GenBank/DDBJ whole genome shotgun (WGS) entry which is preliminary data.</text>
</comment>
<keyword evidence="3" id="KW-1029">Fimbrium biogenesis</keyword>
<dbReference type="HOGENOM" id="CLU_001890_1_1_4"/>
<dbReference type="InterPro" id="IPR011047">
    <property type="entry name" value="Quinoprotein_ADH-like_sf"/>
</dbReference>
<sequence length="1298" mass="142804">MKMNEQDAVWGVARKGHRMRSAARLTQGVRLALAVLAGTTGVLAHAEMAQHSLIIADPPAVEPNVMFTLDDSGSMLFNYLPDTEINFQLYAIHPGEPAQVGTYEVKGALPSEYYALAARRRSPDVNLLYYDPRVLYLPWMKADGTREPKASPEAAYYFYGHSTVTVNLRGTYQLRPNDHKVCVRAARGWNDPCKQDYGINAVKPATYFLFKGRERLTREGITPREREQLLNDVRNYTRVSISEATSFQIDSDERTDCMKAANGVRTCTQEQEYQNFANWYQYHRFRHLLAVGAVSEAFARQVGSDVRVGYGRINKGSTSVDGRDTGVVERGVRRFQGADKDSFFNWLQRDVHPSGGTPLLGASISVGDYFSRDDMDGPWADQGPDGRKRMLSCRRSYHILMTDGQYNDLKTRKFENHAGIEDADGTPGPVIPASGRNAQYQYQPDDARNKLYPSPARRTLADIAMYYWNRDLLPRLPNNVPVDGDSPSFWQNVTMYTLGFGVDGSLPAGTPEIQTRTLERLASSELKWPETINDDSPEVIDDLWHAAVNGHGRYVNVKNSTSFLASMRKILAEIVNRNGSTAGVAVNSRALQANNQKFVPSFMTRSQTGNLMAYALDSKGEQGAPQWSAIDKLPHWSWRRAIVGNGNTSGERASKLYWSSDRPNDLPTSVKTMLLDTQGIARNQHAGNEAVARGRQLVAYLLGDGNYETTLFRARRGVLGQIINSTPVFIGAATNQGYASLPTELGGKHSGSSTYRAYLKGTKGRQNDKDKLVVVGANDGFVHAFRASDGVEHFAYAPYVVLQEMARLADKRQTGQRLLMDGPLVEADAHLGGRWQNVVVGSTGAGPKAVFALNMTGTADADLAPKALMWELDASRDRELGHVLAAPEVGVLRDGTWVAVFGNGYESESGRAQLFVVDLATGEVLKRLDTGVGSKTDRNGLGGVKLQRDGNQVITAALAGDLKGNMWKFDLASGDRSKWKVAFDRRPLFRTQDARPFTAAPVLVPHPRGGTMVLAGTGKLFEPGDERSRAQESLYGLWDQSTMVQDMEGEGANRRQVGWKWREGDPVEARFLVTRRQTVSADGRLAYESDPGKALNWALHRGWQIPLDMMRNKGLRLIAAPQMVSGMALFETMTPVVEVDYARNPCAEQVNVPGFSTFVEPITGGMATKQVIDTNHDGAIDNRDRIVSSWSVENWTGRSVVLNEEPPKPCSTAPCTAQPQQNLCPEGSLTSVAMTVESRQVLCVDVPTPTRWWWRELSVPDITYNAGATPTAPVGGATQGTLAGDGAPGATKGTAPRF</sequence>
<proteinExistence type="inferred from homology"/>
<evidence type="ECO:0000256" key="7">
    <source>
        <dbReference type="SAM" id="MobiDB-lite"/>
    </source>
</evidence>
<name>E7RXU5_9BURK</name>
<dbReference type="Proteomes" id="UP000011021">
    <property type="component" value="Unassembled WGS sequence"/>
</dbReference>
<keyword evidence="6" id="KW-0281">Fimbrium</keyword>
<feature type="domain" description="PilY1 beta-propeller" evidence="8">
    <location>
        <begin position="719"/>
        <end position="1042"/>
    </location>
</feature>
<dbReference type="InterPro" id="IPR015943">
    <property type="entry name" value="WD40/YVTN_repeat-like_dom_sf"/>
</dbReference>
<evidence type="ECO:0000256" key="3">
    <source>
        <dbReference type="ARBA" id="ARBA00022558"/>
    </source>
</evidence>
<dbReference type="SUPFAM" id="SSF50998">
    <property type="entry name" value="Quinoprotein alcohol dehydrogenase-like"/>
    <property type="match status" value="1"/>
</dbReference>
<dbReference type="eggNOG" id="COG3419">
    <property type="taxonomic scope" value="Bacteria"/>
</dbReference>
<evidence type="ECO:0000256" key="6">
    <source>
        <dbReference type="ARBA" id="ARBA00023263"/>
    </source>
</evidence>
<comment type="subcellular location">
    <subcellularLocation>
        <location evidence="1">Fimbrium</location>
    </subcellularLocation>
</comment>
<keyword evidence="10" id="KW-1185">Reference proteome</keyword>
<dbReference type="RefSeq" id="WP_005673805.1">
    <property type="nucleotide sequence ID" value="NZ_CP146288.1"/>
</dbReference>
<dbReference type="Gene3D" id="2.130.10.10">
    <property type="entry name" value="YVTN repeat-like/Quinoprotein amine dehydrogenase"/>
    <property type="match status" value="1"/>
</dbReference>
<evidence type="ECO:0000256" key="5">
    <source>
        <dbReference type="ARBA" id="ARBA00022837"/>
    </source>
</evidence>
<dbReference type="GO" id="GO:0046872">
    <property type="term" value="F:metal ion binding"/>
    <property type="evidence" value="ECO:0007669"/>
    <property type="project" value="UniProtKB-KW"/>
</dbReference>
<dbReference type="STRING" id="887898.HMPREF0551_1516"/>
<evidence type="ECO:0000259" key="8">
    <source>
        <dbReference type="Pfam" id="PF05567"/>
    </source>
</evidence>
<evidence type="ECO:0000313" key="10">
    <source>
        <dbReference type="Proteomes" id="UP000011021"/>
    </source>
</evidence>
<dbReference type="GO" id="GO:0009289">
    <property type="term" value="C:pilus"/>
    <property type="evidence" value="ECO:0007669"/>
    <property type="project" value="UniProtKB-SubCell"/>
</dbReference>
<reference evidence="9 10" key="1">
    <citation type="submission" date="2010-12" db="EMBL/GenBank/DDBJ databases">
        <authorList>
            <person name="Muzny D."/>
            <person name="Qin X."/>
            <person name="Deng J."/>
            <person name="Jiang H."/>
            <person name="Liu Y."/>
            <person name="Qu J."/>
            <person name="Song X.-Z."/>
            <person name="Zhang L."/>
            <person name="Thornton R."/>
            <person name="Coyle M."/>
            <person name="Francisco L."/>
            <person name="Jackson L."/>
            <person name="Javaid M."/>
            <person name="Korchina V."/>
            <person name="Kovar C."/>
            <person name="Mata R."/>
            <person name="Mathew T."/>
            <person name="Ngo R."/>
            <person name="Nguyen L."/>
            <person name="Nguyen N."/>
            <person name="Okwuonu G."/>
            <person name="Ongeri F."/>
            <person name="Pham C."/>
            <person name="Simmons D."/>
            <person name="Wilczek-Boney K."/>
            <person name="Hale W."/>
            <person name="Jakkamsetti A."/>
            <person name="Pham P."/>
            <person name="Ruth R."/>
            <person name="San Lucas F."/>
            <person name="Warren J."/>
            <person name="Zhang J."/>
            <person name="Zhao Z."/>
            <person name="Zhou C."/>
            <person name="Zhu D."/>
            <person name="Lee S."/>
            <person name="Bess C."/>
            <person name="Blankenburg K."/>
            <person name="Forbes L."/>
            <person name="Fu Q."/>
            <person name="Gubbala S."/>
            <person name="Hirani K."/>
            <person name="Jayaseelan J.C."/>
            <person name="Lara F."/>
            <person name="Munidasa M."/>
            <person name="Palculict T."/>
            <person name="Patil S."/>
            <person name="Pu L.-L."/>
            <person name="Saada N."/>
            <person name="Tang L."/>
            <person name="Weissenberger G."/>
            <person name="Zhu Y."/>
            <person name="Hemphill L."/>
            <person name="Shang Y."/>
            <person name="Youmans B."/>
            <person name="Ayvaz T."/>
            <person name="Ross M."/>
            <person name="Santibanez J."/>
            <person name="Aqrawi P."/>
            <person name="Gross S."/>
            <person name="Joshi V."/>
            <person name="Fowler G."/>
            <person name="Nazareth L."/>
            <person name="Reid J."/>
            <person name="Worley K."/>
            <person name="Petrosino J."/>
            <person name="Highlander S."/>
            <person name="Gibbs R."/>
        </authorList>
    </citation>
    <scope>NUCLEOTIDE SEQUENCE [LARGE SCALE GENOMIC DNA]</scope>
    <source>
        <strain evidence="9 10">ATCC 51599</strain>
    </source>
</reference>
<dbReference type="InterPro" id="IPR008707">
    <property type="entry name" value="B-propeller_PilY1"/>
</dbReference>
<dbReference type="EMBL" id="AEQP01000010">
    <property type="protein sequence ID" value="EFV94769.1"/>
    <property type="molecule type" value="Genomic_DNA"/>
</dbReference>
<comment type="similarity">
    <text evidence="2">Belongs to the PilY1 family.</text>
</comment>
<evidence type="ECO:0000313" key="9">
    <source>
        <dbReference type="EMBL" id="EFV94769.1"/>
    </source>
</evidence>
<evidence type="ECO:0000256" key="4">
    <source>
        <dbReference type="ARBA" id="ARBA00022723"/>
    </source>
</evidence>
<evidence type="ECO:0000256" key="1">
    <source>
        <dbReference type="ARBA" id="ARBA00004561"/>
    </source>
</evidence>
<protein>
    <recommendedName>
        <fullName evidence="8">PilY1 beta-propeller domain-containing protein</fullName>
    </recommendedName>
</protein>
<dbReference type="Pfam" id="PF05567">
    <property type="entry name" value="T4P_PilY1"/>
    <property type="match status" value="1"/>
</dbReference>
<accession>E7RXU5</accession>
<evidence type="ECO:0000256" key="2">
    <source>
        <dbReference type="ARBA" id="ARBA00008387"/>
    </source>
</evidence>
<feature type="region of interest" description="Disordered" evidence="7">
    <location>
        <begin position="1275"/>
        <end position="1298"/>
    </location>
</feature>
<keyword evidence="4" id="KW-0479">Metal-binding</keyword>
<gene>
    <name evidence="9" type="ORF">HMPREF0551_1516</name>
</gene>